<dbReference type="PANTHER" id="PTHR46796">
    <property type="entry name" value="HTH-TYPE TRANSCRIPTIONAL ACTIVATOR RHAS-RELATED"/>
    <property type="match status" value="1"/>
</dbReference>
<sequence>MRGIGGRSGRTSFSSEYRGLDEVRTLFTGVYGPSVSLTGSSDGNFSFRTSIVRDGALWLSHCHTGDDLTASFDTDRDDIVILTKLRGDFAIRTRCGDQPQSRDVGFVFPMNHTTGYSSTRSTATTALQIGRDDFDAALRQYAEDAPVRWSGMQDFSLGSRVGHLMQALSAAYRESFEAGGHASEASLDLIRSATIVAIAELVDRGHDGHRREKLVASRRNVMRAVELIASQTAPLTIHDLASSLDISVRALQDGFRKHLNASPHNVLKNGRIEGARRDLLSGKVGSVRDAAARWGFTNIARFAHDYQSVVGETPRETLGFLPHRDEGAS</sequence>
<keyword evidence="1" id="KW-0805">Transcription regulation</keyword>
<evidence type="ECO:0000313" key="5">
    <source>
        <dbReference type="EMBL" id="PKR88347.1"/>
    </source>
</evidence>
<accession>A0A1I4UN90</accession>
<dbReference type="EMBL" id="PJNW01000012">
    <property type="protein sequence ID" value="PKR88347.1"/>
    <property type="molecule type" value="Genomic_DNA"/>
</dbReference>
<protein>
    <recommendedName>
        <fullName evidence="4">HTH araC/xylS-type domain-containing protein</fullName>
    </recommendedName>
</protein>
<dbReference type="RefSeq" id="WP_101290190.1">
    <property type="nucleotide sequence ID" value="NZ_FOUQ01000008.1"/>
</dbReference>
<dbReference type="PANTHER" id="PTHR46796:SF12">
    <property type="entry name" value="HTH-TYPE DNA-BINDING TRANSCRIPTIONAL ACTIVATOR EUTR"/>
    <property type="match status" value="1"/>
</dbReference>
<organism evidence="5 6">
    <name type="scientific">Pleomorphomonas diazotrophica</name>
    <dbReference type="NCBI Taxonomy" id="1166257"/>
    <lineage>
        <taxon>Bacteria</taxon>
        <taxon>Pseudomonadati</taxon>
        <taxon>Pseudomonadota</taxon>
        <taxon>Alphaproteobacteria</taxon>
        <taxon>Hyphomicrobiales</taxon>
        <taxon>Pleomorphomonadaceae</taxon>
        <taxon>Pleomorphomonas</taxon>
    </lineage>
</organism>
<dbReference type="Gene3D" id="1.10.10.60">
    <property type="entry name" value="Homeodomain-like"/>
    <property type="match status" value="1"/>
</dbReference>
<dbReference type="InterPro" id="IPR018060">
    <property type="entry name" value="HTH_AraC"/>
</dbReference>
<keyword evidence="6" id="KW-1185">Reference proteome</keyword>
<dbReference type="GO" id="GO:0003700">
    <property type="term" value="F:DNA-binding transcription factor activity"/>
    <property type="evidence" value="ECO:0007669"/>
    <property type="project" value="InterPro"/>
</dbReference>
<dbReference type="OrthoDB" id="7285481at2"/>
<dbReference type="SMART" id="SM00342">
    <property type="entry name" value="HTH_ARAC"/>
    <property type="match status" value="1"/>
</dbReference>
<name>A0A1I4UN90_9HYPH</name>
<evidence type="ECO:0000256" key="2">
    <source>
        <dbReference type="ARBA" id="ARBA00023125"/>
    </source>
</evidence>
<evidence type="ECO:0000259" key="4">
    <source>
        <dbReference type="PROSITE" id="PS01124"/>
    </source>
</evidence>
<proteinExistence type="predicted"/>
<dbReference type="InterPro" id="IPR018062">
    <property type="entry name" value="HTH_AraC-typ_CS"/>
</dbReference>
<feature type="domain" description="HTH araC/xylS-type" evidence="4">
    <location>
        <begin position="219"/>
        <end position="320"/>
    </location>
</feature>
<evidence type="ECO:0000313" key="6">
    <source>
        <dbReference type="Proteomes" id="UP000233491"/>
    </source>
</evidence>
<dbReference type="PROSITE" id="PS00041">
    <property type="entry name" value="HTH_ARAC_FAMILY_1"/>
    <property type="match status" value="1"/>
</dbReference>
<evidence type="ECO:0000256" key="1">
    <source>
        <dbReference type="ARBA" id="ARBA00023015"/>
    </source>
</evidence>
<dbReference type="InterPro" id="IPR050204">
    <property type="entry name" value="AraC_XylS_family_regulators"/>
</dbReference>
<dbReference type="GO" id="GO:0043565">
    <property type="term" value="F:sequence-specific DNA binding"/>
    <property type="evidence" value="ECO:0007669"/>
    <property type="project" value="InterPro"/>
</dbReference>
<gene>
    <name evidence="5" type="ORF">CXZ10_15120</name>
</gene>
<dbReference type="Proteomes" id="UP000233491">
    <property type="component" value="Unassembled WGS sequence"/>
</dbReference>
<comment type="caution">
    <text evidence="5">The sequence shown here is derived from an EMBL/GenBank/DDBJ whole genome shotgun (WGS) entry which is preliminary data.</text>
</comment>
<dbReference type="PROSITE" id="PS01124">
    <property type="entry name" value="HTH_ARAC_FAMILY_2"/>
    <property type="match status" value="1"/>
</dbReference>
<evidence type="ECO:0000256" key="3">
    <source>
        <dbReference type="ARBA" id="ARBA00023163"/>
    </source>
</evidence>
<reference evidence="5 6" key="1">
    <citation type="submission" date="2017-12" db="EMBL/GenBank/DDBJ databases">
        <title>Anaerobic carbon monoxide metabolism by Pleomorphomonas carboxyditropha sp. nov., a new mesophilic hydrogenogenic carboxidotroph.</title>
        <authorList>
            <person name="Esquivel-Elizondo S."/>
            <person name="Krajmalnik-Brown R."/>
        </authorList>
    </citation>
    <scope>NUCLEOTIDE SEQUENCE [LARGE SCALE GENOMIC DNA]</scope>
    <source>
        <strain evidence="5 6">R5-392</strain>
    </source>
</reference>
<keyword evidence="3" id="KW-0804">Transcription</keyword>
<dbReference type="Pfam" id="PF12833">
    <property type="entry name" value="HTH_18"/>
    <property type="match status" value="1"/>
</dbReference>
<dbReference type="AlphaFoldDB" id="A0A1I4UN90"/>
<keyword evidence="2" id="KW-0238">DNA-binding</keyword>